<dbReference type="HOGENOM" id="CLU_1868025_0_0_1"/>
<sequence>MLKENSSSSESPANIRSTKSPRTAVWWSFRGSGMGNKELTISGNVDGKKGNAPETHGTRNGTHGDVGKLDMCVLNPAPRNPGWKWGRGSDELEMQLWSRRCIGIETGPGRSEKQNSMQRSSWVYILMEKLLGVYVCL</sequence>
<evidence type="ECO:0000256" key="1">
    <source>
        <dbReference type="SAM" id="MobiDB-lite"/>
    </source>
</evidence>
<accession>M4EH14</accession>
<dbReference type="AlphaFoldDB" id="M4EH14"/>
<organism evidence="2 3">
    <name type="scientific">Brassica campestris</name>
    <name type="common">Field mustard</name>
    <dbReference type="NCBI Taxonomy" id="3711"/>
    <lineage>
        <taxon>Eukaryota</taxon>
        <taxon>Viridiplantae</taxon>
        <taxon>Streptophyta</taxon>
        <taxon>Embryophyta</taxon>
        <taxon>Tracheophyta</taxon>
        <taxon>Spermatophyta</taxon>
        <taxon>Magnoliopsida</taxon>
        <taxon>eudicotyledons</taxon>
        <taxon>Gunneridae</taxon>
        <taxon>Pentapetalae</taxon>
        <taxon>rosids</taxon>
        <taxon>malvids</taxon>
        <taxon>Brassicales</taxon>
        <taxon>Brassicaceae</taxon>
        <taxon>Brassiceae</taxon>
        <taxon>Brassica</taxon>
    </lineage>
</organism>
<proteinExistence type="predicted"/>
<name>M4EH14_BRACM</name>
<protein>
    <submittedName>
        <fullName evidence="2">Uncharacterized protein</fullName>
    </submittedName>
</protein>
<keyword evidence="3" id="KW-1185">Reference proteome</keyword>
<feature type="region of interest" description="Disordered" evidence="1">
    <location>
        <begin position="1"/>
        <end position="21"/>
    </location>
</feature>
<reference evidence="2" key="3">
    <citation type="submission" date="2023-03" db="UniProtKB">
        <authorList>
            <consortium name="EnsemblPlants"/>
        </authorList>
    </citation>
    <scope>IDENTIFICATION</scope>
    <source>
        <strain evidence="2">cv. Chiifu-401-42</strain>
    </source>
</reference>
<feature type="region of interest" description="Disordered" evidence="1">
    <location>
        <begin position="38"/>
        <end position="67"/>
    </location>
</feature>
<evidence type="ECO:0000313" key="3">
    <source>
        <dbReference type="Proteomes" id="UP000011750"/>
    </source>
</evidence>
<dbReference type="InParanoid" id="M4EH14"/>
<dbReference type="Gramene" id="Bra028079.1">
    <property type="protein sequence ID" value="Bra028079.1-P"/>
    <property type="gene ID" value="Bra028079"/>
</dbReference>
<reference evidence="2 3" key="2">
    <citation type="journal article" date="2018" name="Hortic Res">
        <title>Improved Brassica rapa reference genome by single-molecule sequencing and chromosome conformation capture technologies.</title>
        <authorList>
            <person name="Zhang L."/>
            <person name="Cai X."/>
            <person name="Wu J."/>
            <person name="Liu M."/>
            <person name="Grob S."/>
            <person name="Cheng F."/>
            <person name="Liang J."/>
            <person name="Cai C."/>
            <person name="Liu Z."/>
            <person name="Liu B."/>
            <person name="Wang F."/>
            <person name="Li S."/>
            <person name="Liu F."/>
            <person name="Li X."/>
            <person name="Cheng L."/>
            <person name="Yang W."/>
            <person name="Li M.H."/>
            <person name="Grossniklaus U."/>
            <person name="Zheng H."/>
            <person name="Wang X."/>
        </authorList>
    </citation>
    <scope>NUCLEOTIDE SEQUENCE [LARGE SCALE GENOMIC DNA]</scope>
    <source>
        <strain evidence="2 3">cv. Chiifu-401-42</strain>
    </source>
</reference>
<dbReference type="EnsemblPlants" id="Bra028079.1">
    <property type="protein sequence ID" value="Bra028079.1-P"/>
    <property type="gene ID" value="Bra028079"/>
</dbReference>
<dbReference type="Proteomes" id="UP000011750">
    <property type="component" value="Chromosome A09"/>
</dbReference>
<reference evidence="2 3" key="1">
    <citation type="journal article" date="2011" name="Nat. Genet.">
        <title>The genome of the mesopolyploid crop species Brassica rapa.</title>
        <authorList>
            <consortium name="Brassica rapa Genome Sequencing Project Consortium"/>
            <person name="Wang X."/>
            <person name="Wang H."/>
            <person name="Wang J."/>
            <person name="Sun R."/>
            <person name="Wu J."/>
            <person name="Liu S."/>
            <person name="Bai Y."/>
            <person name="Mun J.H."/>
            <person name="Bancroft I."/>
            <person name="Cheng F."/>
            <person name="Huang S."/>
            <person name="Li X."/>
            <person name="Hua W."/>
            <person name="Wang J."/>
            <person name="Wang X."/>
            <person name="Freeling M."/>
            <person name="Pires J.C."/>
            <person name="Paterson A.H."/>
            <person name="Chalhoub B."/>
            <person name="Wang B."/>
            <person name="Hayward A."/>
            <person name="Sharpe A.G."/>
            <person name="Park B.S."/>
            <person name="Weisshaar B."/>
            <person name="Liu B."/>
            <person name="Li B."/>
            <person name="Liu B."/>
            <person name="Tong C."/>
            <person name="Song C."/>
            <person name="Duran C."/>
            <person name="Peng C."/>
            <person name="Geng C."/>
            <person name="Koh C."/>
            <person name="Lin C."/>
            <person name="Edwards D."/>
            <person name="Mu D."/>
            <person name="Shen D."/>
            <person name="Soumpourou E."/>
            <person name="Li F."/>
            <person name="Fraser F."/>
            <person name="Conant G."/>
            <person name="Lassalle G."/>
            <person name="King G.J."/>
            <person name="Bonnema G."/>
            <person name="Tang H."/>
            <person name="Wang H."/>
            <person name="Belcram H."/>
            <person name="Zhou H."/>
            <person name="Hirakawa H."/>
            <person name="Abe H."/>
            <person name="Guo H."/>
            <person name="Wang H."/>
            <person name="Jin H."/>
            <person name="Parkin I.A."/>
            <person name="Batley J."/>
            <person name="Kim J.S."/>
            <person name="Just J."/>
            <person name="Li J."/>
            <person name="Xu J."/>
            <person name="Deng J."/>
            <person name="Kim J.A."/>
            <person name="Li J."/>
            <person name="Yu J."/>
            <person name="Meng J."/>
            <person name="Wang J."/>
            <person name="Min J."/>
            <person name="Poulain J."/>
            <person name="Wang J."/>
            <person name="Hatakeyama K."/>
            <person name="Wu K."/>
            <person name="Wang L."/>
            <person name="Fang L."/>
            <person name="Trick M."/>
            <person name="Links M.G."/>
            <person name="Zhao M."/>
            <person name="Jin M."/>
            <person name="Ramchiary N."/>
            <person name="Drou N."/>
            <person name="Berkman P.J."/>
            <person name="Cai Q."/>
            <person name="Huang Q."/>
            <person name="Li R."/>
            <person name="Tabata S."/>
            <person name="Cheng S."/>
            <person name="Zhang S."/>
            <person name="Zhang S."/>
            <person name="Huang S."/>
            <person name="Sato S."/>
            <person name="Sun S."/>
            <person name="Kwon S.J."/>
            <person name="Choi S.R."/>
            <person name="Lee T.H."/>
            <person name="Fan W."/>
            <person name="Zhao X."/>
            <person name="Tan X."/>
            <person name="Xu X."/>
            <person name="Wang Y."/>
            <person name="Qiu Y."/>
            <person name="Yin Y."/>
            <person name="Li Y."/>
            <person name="Du Y."/>
            <person name="Liao Y."/>
            <person name="Lim Y."/>
            <person name="Narusaka Y."/>
            <person name="Wang Y."/>
            <person name="Wang Z."/>
            <person name="Li Z."/>
            <person name="Wang Z."/>
            <person name="Xiong Z."/>
            <person name="Zhang Z."/>
        </authorList>
    </citation>
    <scope>NUCLEOTIDE SEQUENCE [LARGE SCALE GENOMIC DNA]</scope>
    <source>
        <strain evidence="2 3">cv. Chiifu-401-42</strain>
    </source>
</reference>
<evidence type="ECO:0000313" key="2">
    <source>
        <dbReference type="EnsemblPlants" id="Bra028079.1-P"/>
    </source>
</evidence>